<dbReference type="PROSITE" id="PS00022">
    <property type="entry name" value="EGF_1"/>
    <property type="match status" value="1"/>
</dbReference>
<dbReference type="Gene3D" id="2.120.10.30">
    <property type="entry name" value="TolB, C-terminal domain"/>
    <property type="match status" value="1"/>
</dbReference>
<dbReference type="InterPro" id="IPR000033">
    <property type="entry name" value="LDLR_classB_rpt"/>
</dbReference>
<dbReference type="PANTHER" id="PTHR46513">
    <property type="entry name" value="VITELLOGENIN RECEPTOR-LIKE PROTEIN-RELATED-RELATED"/>
    <property type="match status" value="1"/>
</dbReference>
<dbReference type="PROSITE" id="PS50026">
    <property type="entry name" value="EGF_3"/>
    <property type="match status" value="1"/>
</dbReference>
<dbReference type="SMART" id="SM00181">
    <property type="entry name" value="EGF"/>
    <property type="match status" value="2"/>
</dbReference>
<feature type="disulfide bond" evidence="14">
    <location>
        <begin position="410"/>
        <end position="419"/>
    </location>
</feature>
<keyword evidence="10 14" id="KW-1015">Disulfide bond</keyword>
<keyword evidence="7" id="KW-0744">Spermatogenesis</keyword>
<keyword evidence="11" id="KW-0325">Glycoprotein</keyword>
<proteinExistence type="inferred from homology"/>
<evidence type="ECO:0000256" key="6">
    <source>
        <dbReference type="ARBA" id="ARBA00022782"/>
    </source>
</evidence>
<accession>A0AAD8DQ92</accession>
<dbReference type="GO" id="GO:0042813">
    <property type="term" value="F:Wnt receptor activity"/>
    <property type="evidence" value="ECO:0007669"/>
    <property type="project" value="TreeGrafter"/>
</dbReference>
<keyword evidence="2" id="KW-1003">Cell membrane</keyword>
<evidence type="ECO:0000256" key="4">
    <source>
        <dbReference type="ARBA" id="ARBA00022729"/>
    </source>
</evidence>
<dbReference type="PANTHER" id="PTHR46513:SF42">
    <property type="entry name" value="PROTEIN CUEBALL"/>
    <property type="match status" value="1"/>
</dbReference>
<gene>
    <name evidence="17" type="ORF">PYW07_003050</name>
</gene>
<dbReference type="GO" id="GO:0007283">
    <property type="term" value="P:spermatogenesis"/>
    <property type="evidence" value="ECO:0007669"/>
    <property type="project" value="UniProtKB-KW"/>
</dbReference>
<evidence type="ECO:0000256" key="14">
    <source>
        <dbReference type="PROSITE-ProRule" id="PRU00076"/>
    </source>
</evidence>
<evidence type="ECO:0000313" key="18">
    <source>
        <dbReference type="Proteomes" id="UP001231518"/>
    </source>
</evidence>
<evidence type="ECO:0000256" key="3">
    <source>
        <dbReference type="ARBA" id="ARBA00022536"/>
    </source>
</evidence>
<sequence>MLGVVGLLAWCVGLAQSWDVAISKGDLLEFYTNNAKTVTVRFEGQKLAALAYDQVHNVMLYVDKQNDNDAICSFNMTSLQHKCLIERNGRNIRGLALDPATDLLFFTDTKERSIDWISLKPESKNGVHGNVLIKLHDEIPTDIAVDSCRGYIYWINTNLATPTIERARFDGTERKVIINLIPKPVNTTYRLEPHSLVIDQHTQKLLFVEYLNINAYNVYFTDLEGNNKGGGFYHFFGTGRFSQPLNKLAVSKDSFYVGYSDVVVWNVSKSTGPILKFNDGNNLDNEIPVGIASYYDIVDQIPDSQACEALKKLVRNSPKAEENCCVHGTKLDGQSLCKCTTGYIGERCDVSVCENYCIQGNCSSNDEGVPQCSCFLGYSGTRCEINMCHGFCLNNGECSLNEEDEPACQCADGYEGSRCEVSTNQEFK</sequence>
<evidence type="ECO:0000256" key="2">
    <source>
        <dbReference type="ARBA" id="ARBA00022475"/>
    </source>
</evidence>
<comment type="caution">
    <text evidence="17">The sequence shown here is derived from an EMBL/GenBank/DDBJ whole genome shotgun (WGS) entry which is preliminary data.</text>
</comment>
<dbReference type="GO" id="GO:0048477">
    <property type="term" value="P:oogenesis"/>
    <property type="evidence" value="ECO:0007669"/>
    <property type="project" value="UniProtKB-KW"/>
</dbReference>
<evidence type="ECO:0000256" key="9">
    <source>
        <dbReference type="ARBA" id="ARBA00023136"/>
    </source>
</evidence>
<keyword evidence="9" id="KW-0472">Membrane</keyword>
<keyword evidence="5" id="KW-0677">Repeat</keyword>
<dbReference type="SMART" id="SM00135">
    <property type="entry name" value="LY"/>
    <property type="match status" value="2"/>
</dbReference>
<keyword evidence="6" id="KW-0221">Differentiation</keyword>
<keyword evidence="3 14" id="KW-0245">EGF-like domain</keyword>
<comment type="subcellular location">
    <subcellularLocation>
        <location evidence="1">Cell membrane</location>
        <topology evidence="1">Single-pass type I membrane protein</topology>
    </subcellularLocation>
</comment>
<dbReference type="SUPFAM" id="SSF63825">
    <property type="entry name" value="YWTD domain"/>
    <property type="match status" value="1"/>
</dbReference>
<evidence type="ECO:0000256" key="12">
    <source>
        <dbReference type="ARBA" id="ARBA00038070"/>
    </source>
</evidence>
<dbReference type="GO" id="GO:0060070">
    <property type="term" value="P:canonical Wnt signaling pathway"/>
    <property type="evidence" value="ECO:0007669"/>
    <property type="project" value="TreeGrafter"/>
</dbReference>
<dbReference type="GO" id="GO:0005886">
    <property type="term" value="C:plasma membrane"/>
    <property type="evidence" value="ECO:0007669"/>
    <property type="project" value="UniProtKB-SubCell"/>
</dbReference>
<keyword evidence="18" id="KW-1185">Reference proteome</keyword>
<evidence type="ECO:0000313" key="17">
    <source>
        <dbReference type="EMBL" id="KAJ8716423.1"/>
    </source>
</evidence>
<feature type="domain" description="EGF-like" evidence="16">
    <location>
        <begin position="384"/>
        <end position="420"/>
    </location>
</feature>
<dbReference type="Gene3D" id="2.10.25.10">
    <property type="entry name" value="Laminin"/>
    <property type="match status" value="2"/>
</dbReference>
<dbReference type="PROSITE" id="PS01186">
    <property type="entry name" value="EGF_2"/>
    <property type="match status" value="1"/>
</dbReference>
<comment type="similarity">
    <text evidence="12">Belongs to the cueball family.</text>
</comment>
<evidence type="ECO:0000256" key="7">
    <source>
        <dbReference type="ARBA" id="ARBA00022871"/>
    </source>
</evidence>
<dbReference type="EMBL" id="JARGEI010000017">
    <property type="protein sequence ID" value="KAJ8716423.1"/>
    <property type="molecule type" value="Genomic_DNA"/>
</dbReference>
<dbReference type="GO" id="GO:0017147">
    <property type="term" value="F:Wnt-protein binding"/>
    <property type="evidence" value="ECO:0007669"/>
    <property type="project" value="TreeGrafter"/>
</dbReference>
<dbReference type="Proteomes" id="UP001231518">
    <property type="component" value="Chromosome 14"/>
</dbReference>
<evidence type="ECO:0000256" key="10">
    <source>
        <dbReference type="ARBA" id="ARBA00023157"/>
    </source>
</evidence>
<feature type="signal peptide" evidence="15">
    <location>
        <begin position="1"/>
        <end position="17"/>
    </location>
</feature>
<evidence type="ECO:0000256" key="15">
    <source>
        <dbReference type="SAM" id="SignalP"/>
    </source>
</evidence>
<dbReference type="InterPro" id="IPR011042">
    <property type="entry name" value="6-blade_b-propeller_TolB-like"/>
</dbReference>
<dbReference type="InterPro" id="IPR050778">
    <property type="entry name" value="Cueball_EGF_LRP_Nidogen"/>
</dbReference>
<evidence type="ECO:0000259" key="16">
    <source>
        <dbReference type="PROSITE" id="PS50026"/>
    </source>
</evidence>
<protein>
    <recommendedName>
        <fullName evidence="13">Protein cueball</fullName>
    </recommendedName>
</protein>
<evidence type="ECO:0000256" key="13">
    <source>
        <dbReference type="ARBA" id="ARBA00040020"/>
    </source>
</evidence>
<evidence type="ECO:0000256" key="11">
    <source>
        <dbReference type="ARBA" id="ARBA00023180"/>
    </source>
</evidence>
<evidence type="ECO:0000256" key="8">
    <source>
        <dbReference type="ARBA" id="ARBA00022943"/>
    </source>
</evidence>
<feature type="disulfide bond" evidence="14">
    <location>
        <begin position="388"/>
        <end position="398"/>
    </location>
</feature>
<dbReference type="SUPFAM" id="SSF57196">
    <property type="entry name" value="EGF/Laminin"/>
    <property type="match status" value="1"/>
</dbReference>
<keyword evidence="4 15" id="KW-0732">Signal</keyword>
<dbReference type="InterPro" id="IPR000742">
    <property type="entry name" value="EGF"/>
</dbReference>
<evidence type="ECO:0000256" key="1">
    <source>
        <dbReference type="ARBA" id="ARBA00004251"/>
    </source>
</evidence>
<feature type="chain" id="PRO_5042006002" description="Protein cueball" evidence="15">
    <location>
        <begin position="18"/>
        <end position="428"/>
    </location>
</feature>
<comment type="caution">
    <text evidence="14">Lacks conserved residue(s) required for the propagation of feature annotation.</text>
</comment>
<reference evidence="17" key="1">
    <citation type="submission" date="2023-03" db="EMBL/GenBank/DDBJ databases">
        <title>Chromosome-level genomes of two armyworms, Mythimna separata and Mythimna loreyi, provide insights into the biosynthesis and reception of sex pheromones.</title>
        <authorList>
            <person name="Zhao H."/>
        </authorList>
    </citation>
    <scope>NUCLEOTIDE SEQUENCE</scope>
    <source>
        <strain evidence="17">BeijingLab</strain>
        <tissue evidence="17">Pupa</tissue>
    </source>
</reference>
<dbReference type="AlphaFoldDB" id="A0AAD8DQ92"/>
<name>A0AAD8DQ92_MYTSE</name>
<evidence type="ECO:0000256" key="5">
    <source>
        <dbReference type="ARBA" id="ARBA00022737"/>
    </source>
</evidence>
<keyword evidence="8" id="KW-0896">Oogenesis</keyword>
<organism evidence="17 18">
    <name type="scientific">Mythimna separata</name>
    <name type="common">Oriental armyworm</name>
    <name type="synonym">Pseudaletia separata</name>
    <dbReference type="NCBI Taxonomy" id="271217"/>
    <lineage>
        <taxon>Eukaryota</taxon>
        <taxon>Metazoa</taxon>
        <taxon>Ecdysozoa</taxon>
        <taxon>Arthropoda</taxon>
        <taxon>Hexapoda</taxon>
        <taxon>Insecta</taxon>
        <taxon>Pterygota</taxon>
        <taxon>Neoptera</taxon>
        <taxon>Endopterygota</taxon>
        <taxon>Lepidoptera</taxon>
        <taxon>Glossata</taxon>
        <taxon>Ditrysia</taxon>
        <taxon>Noctuoidea</taxon>
        <taxon>Noctuidae</taxon>
        <taxon>Noctuinae</taxon>
        <taxon>Hadenini</taxon>
        <taxon>Mythimna</taxon>
    </lineage>
</organism>